<protein>
    <submittedName>
        <fullName evidence="3">Glycosyltransferase</fullName>
    </submittedName>
</protein>
<dbReference type="Pfam" id="PF00534">
    <property type="entry name" value="Glycos_transf_1"/>
    <property type="match status" value="1"/>
</dbReference>
<proteinExistence type="predicted"/>
<evidence type="ECO:0000256" key="1">
    <source>
        <dbReference type="ARBA" id="ARBA00022679"/>
    </source>
</evidence>
<accession>A0A3G5A886</accession>
<dbReference type="EMBL" id="MK072389">
    <property type="protein sequence ID" value="AYV83487.1"/>
    <property type="molecule type" value="Genomic_DNA"/>
</dbReference>
<name>A0A3G5A886_9VIRU</name>
<gene>
    <name evidence="3" type="ORF">Hyperionvirus7_58</name>
</gene>
<reference evidence="3" key="1">
    <citation type="submission" date="2018-10" db="EMBL/GenBank/DDBJ databases">
        <title>Hidden diversity of soil giant viruses.</title>
        <authorList>
            <person name="Schulz F."/>
            <person name="Alteio L."/>
            <person name="Goudeau D."/>
            <person name="Ryan E.M."/>
            <person name="Malmstrom R.R."/>
            <person name="Blanchard J."/>
            <person name="Woyke T."/>
        </authorList>
    </citation>
    <scope>NUCLEOTIDE SEQUENCE</scope>
    <source>
        <strain evidence="3">HYV1</strain>
    </source>
</reference>
<dbReference type="Gene3D" id="3.40.50.2000">
    <property type="entry name" value="Glycogen Phosphorylase B"/>
    <property type="match status" value="1"/>
</dbReference>
<feature type="domain" description="Glycosyl transferase family 1" evidence="2">
    <location>
        <begin position="302"/>
        <end position="455"/>
    </location>
</feature>
<evidence type="ECO:0000313" key="3">
    <source>
        <dbReference type="EMBL" id="AYV83487.1"/>
    </source>
</evidence>
<dbReference type="PANTHER" id="PTHR46401">
    <property type="entry name" value="GLYCOSYLTRANSFERASE WBBK-RELATED"/>
    <property type="match status" value="1"/>
</dbReference>
<evidence type="ECO:0000259" key="2">
    <source>
        <dbReference type="Pfam" id="PF00534"/>
    </source>
</evidence>
<dbReference type="SUPFAM" id="SSF53756">
    <property type="entry name" value="UDP-Glycosyltransferase/glycogen phosphorylase"/>
    <property type="match status" value="1"/>
</dbReference>
<sequence length="478" mass="56023">MLLYFNMNNIETFDWMTYVLHNEDLQKAGINTKEKAWNHWIVSGSKEGRISYDLVGGRNSDNIFNWRSYVSRYEDLQRAEIETEEKAFEHFIVYGRFEGRIYNSTPKNNKLNIIYQVGNTAEQGCNTGIQRVVRLLGKYFHQKCNLYLVKFDRTALRFVDITCKERKWLENFNGIPFPFKLLDLSQENKWFVNAEISYDIPSTKLMFDEARRNNMKIATLYYDDIQFKMNHLWPSCTRESYNIFIRNLCEADLIFPISQYSQSRLQSHVAITNIDTNKKIFPCILPGEFPNVERNYHYNIPKSNKYHILCVGVINSRKNQISLLQAISKLKNKSNIVFTLVGPIDSGDKRYNDVLRLMKLNKVIHHNQVSDDHLKNLYLNSHLTVFPSIEEGFGLPILESIWNCRPCICMNNGAMGEIATGGCLKVDCNDPKQISDAIERILYNNDFREKLIDEIKLVKFKTWNQYTDEVIENILRSI</sequence>
<keyword evidence="1 3" id="KW-0808">Transferase</keyword>
<dbReference type="GO" id="GO:0016757">
    <property type="term" value="F:glycosyltransferase activity"/>
    <property type="evidence" value="ECO:0007669"/>
    <property type="project" value="InterPro"/>
</dbReference>
<dbReference type="InterPro" id="IPR001296">
    <property type="entry name" value="Glyco_trans_1"/>
</dbReference>
<organism evidence="3">
    <name type="scientific">Hyperionvirus sp</name>
    <dbReference type="NCBI Taxonomy" id="2487770"/>
    <lineage>
        <taxon>Viruses</taxon>
        <taxon>Varidnaviria</taxon>
        <taxon>Bamfordvirae</taxon>
        <taxon>Nucleocytoviricota</taxon>
        <taxon>Megaviricetes</taxon>
        <taxon>Imitervirales</taxon>
        <taxon>Mimiviridae</taxon>
        <taxon>Klosneuvirinae</taxon>
    </lineage>
</organism>
<dbReference type="PANTHER" id="PTHR46401:SF2">
    <property type="entry name" value="GLYCOSYLTRANSFERASE WBBK-RELATED"/>
    <property type="match status" value="1"/>
</dbReference>